<proteinExistence type="inferred from homology"/>
<dbReference type="EMBL" id="PEXX01000050">
    <property type="protein sequence ID" value="PIU10402.1"/>
    <property type="molecule type" value="Genomic_DNA"/>
</dbReference>
<feature type="binding site" evidence="2">
    <location>
        <position position="112"/>
    </location>
    <ligand>
        <name>Fe cation</name>
        <dbReference type="ChEBI" id="CHEBI:24875"/>
    </ligand>
</feature>
<dbReference type="EC" id="3.5.1.88" evidence="2"/>
<comment type="similarity">
    <text evidence="1 2">Belongs to the polypeptide deformylase family.</text>
</comment>
<dbReference type="PANTHER" id="PTHR10458">
    <property type="entry name" value="PEPTIDE DEFORMYLASE"/>
    <property type="match status" value="1"/>
</dbReference>
<keyword evidence="2" id="KW-0648">Protein biosynthesis</keyword>
<dbReference type="PIRSF" id="PIRSF004749">
    <property type="entry name" value="Pep_def"/>
    <property type="match status" value="1"/>
</dbReference>
<dbReference type="Pfam" id="PF01327">
    <property type="entry name" value="Pep_deformylase"/>
    <property type="match status" value="1"/>
</dbReference>
<comment type="cofactor">
    <cofactor evidence="2">
        <name>Fe(2+)</name>
        <dbReference type="ChEBI" id="CHEBI:29033"/>
    </cofactor>
    <text evidence="2">Binds 1 Fe(2+) ion.</text>
</comment>
<dbReference type="GO" id="GO:0042586">
    <property type="term" value="F:peptide deformylase activity"/>
    <property type="evidence" value="ECO:0007669"/>
    <property type="project" value="UniProtKB-UniRule"/>
</dbReference>
<evidence type="ECO:0000256" key="2">
    <source>
        <dbReference type="HAMAP-Rule" id="MF_00163"/>
    </source>
</evidence>
<dbReference type="NCBIfam" id="NF001159">
    <property type="entry name" value="PRK00150.1-3"/>
    <property type="match status" value="1"/>
</dbReference>
<gene>
    <name evidence="2 3" type="primary">def</name>
    <name evidence="3" type="ORF">COT27_03260</name>
</gene>
<dbReference type="NCBIfam" id="TIGR00079">
    <property type="entry name" value="pept_deformyl"/>
    <property type="match status" value="1"/>
</dbReference>
<organism evidence="3 4">
    <name type="scientific">Candidatus Kuenenbacteria bacterium CG08_land_8_20_14_0_20_37_23</name>
    <dbReference type="NCBI Taxonomy" id="1974617"/>
    <lineage>
        <taxon>Bacteria</taxon>
        <taxon>Candidatus Kueneniibacteriota</taxon>
    </lineage>
</organism>
<dbReference type="SUPFAM" id="SSF56420">
    <property type="entry name" value="Peptide deformylase"/>
    <property type="match status" value="1"/>
</dbReference>
<feature type="binding site" evidence="2">
    <location>
        <position position="158"/>
    </location>
    <ligand>
        <name>Fe cation</name>
        <dbReference type="ChEBI" id="CHEBI:24875"/>
    </ligand>
</feature>
<dbReference type="Gene3D" id="3.90.45.10">
    <property type="entry name" value="Peptide deformylase"/>
    <property type="match status" value="1"/>
</dbReference>
<accession>A0A2M6XRX9</accession>
<dbReference type="AlphaFoldDB" id="A0A2M6XRX9"/>
<reference evidence="4" key="1">
    <citation type="submission" date="2017-09" db="EMBL/GenBank/DDBJ databases">
        <title>Depth-based differentiation of microbial function through sediment-hosted aquifers and enrichment of novel symbionts in the deep terrestrial subsurface.</title>
        <authorList>
            <person name="Probst A.J."/>
            <person name="Ladd B."/>
            <person name="Jarett J.K."/>
            <person name="Geller-Mcgrath D.E."/>
            <person name="Sieber C.M.K."/>
            <person name="Emerson J.B."/>
            <person name="Anantharaman K."/>
            <person name="Thomas B.C."/>
            <person name="Malmstrom R."/>
            <person name="Stieglmeier M."/>
            <person name="Klingl A."/>
            <person name="Woyke T."/>
            <person name="Ryan C.M."/>
            <person name="Banfield J.F."/>
        </authorList>
    </citation>
    <scope>NUCLEOTIDE SEQUENCE [LARGE SCALE GENOMIC DNA]</scope>
</reference>
<keyword evidence="2" id="KW-0479">Metal-binding</keyword>
<dbReference type="PRINTS" id="PR01576">
    <property type="entry name" value="PDEFORMYLASE"/>
</dbReference>
<dbReference type="InterPro" id="IPR023635">
    <property type="entry name" value="Peptide_deformylase"/>
</dbReference>
<comment type="catalytic activity">
    <reaction evidence="2">
        <text>N-terminal N-formyl-L-methionyl-[peptide] + H2O = N-terminal L-methionyl-[peptide] + formate</text>
        <dbReference type="Rhea" id="RHEA:24420"/>
        <dbReference type="Rhea" id="RHEA-COMP:10639"/>
        <dbReference type="Rhea" id="RHEA-COMP:10640"/>
        <dbReference type="ChEBI" id="CHEBI:15377"/>
        <dbReference type="ChEBI" id="CHEBI:15740"/>
        <dbReference type="ChEBI" id="CHEBI:49298"/>
        <dbReference type="ChEBI" id="CHEBI:64731"/>
        <dbReference type="EC" id="3.5.1.88"/>
    </reaction>
</comment>
<dbReference type="GO" id="GO:0006412">
    <property type="term" value="P:translation"/>
    <property type="evidence" value="ECO:0007669"/>
    <property type="project" value="UniProtKB-UniRule"/>
</dbReference>
<dbReference type="GO" id="GO:0046872">
    <property type="term" value="F:metal ion binding"/>
    <property type="evidence" value="ECO:0007669"/>
    <property type="project" value="UniProtKB-KW"/>
</dbReference>
<dbReference type="CDD" id="cd00487">
    <property type="entry name" value="Pep_deformylase"/>
    <property type="match status" value="1"/>
</dbReference>
<protein>
    <recommendedName>
        <fullName evidence="2">Peptide deformylase</fullName>
        <shortName evidence="2">PDF</shortName>
        <ecNumber evidence="2">3.5.1.88</ecNumber>
    </recommendedName>
    <alternativeName>
        <fullName evidence="2">Polypeptide deformylase</fullName>
    </alternativeName>
</protein>
<evidence type="ECO:0000313" key="4">
    <source>
        <dbReference type="Proteomes" id="UP000230586"/>
    </source>
</evidence>
<feature type="binding site" evidence="2">
    <location>
        <position position="154"/>
    </location>
    <ligand>
        <name>Fe cation</name>
        <dbReference type="ChEBI" id="CHEBI:24875"/>
    </ligand>
</feature>
<keyword evidence="2" id="KW-0378">Hydrolase</keyword>
<feature type="active site" evidence="2">
    <location>
        <position position="155"/>
    </location>
</feature>
<comment type="function">
    <text evidence="2">Removes the formyl group from the N-terminal Met of newly synthesized proteins. Requires at least a dipeptide for an efficient rate of reaction. N-terminal L-methionine is a prerequisite for activity but the enzyme has broad specificity at other positions.</text>
</comment>
<dbReference type="Proteomes" id="UP000230586">
    <property type="component" value="Unassembled WGS sequence"/>
</dbReference>
<keyword evidence="2" id="KW-0408">Iron</keyword>
<evidence type="ECO:0000256" key="1">
    <source>
        <dbReference type="ARBA" id="ARBA00010759"/>
    </source>
</evidence>
<dbReference type="PANTHER" id="PTHR10458:SF22">
    <property type="entry name" value="PEPTIDE DEFORMYLASE"/>
    <property type="match status" value="1"/>
</dbReference>
<dbReference type="HAMAP" id="MF_00163">
    <property type="entry name" value="Pep_deformylase"/>
    <property type="match status" value="1"/>
</dbReference>
<comment type="caution">
    <text evidence="3">The sequence shown here is derived from an EMBL/GenBank/DDBJ whole genome shotgun (WGS) entry which is preliminary data.</text>
</comment>
<name>A0A2M6XRX9_9BACT</name>
<sequence length="170" mass="19486">MLMRKHSRINMPILKILTIHNNEKTLRQKSEEIVIDKIISCEMQNFFKNLEKTMRASDGIGLAAPQVGRLIRVIAVNTLATSSSVNGDKIEIFINPKILKKSLLTSTMEEGCLSIPGIFGKVKRHRKILVEYLNKQGEKIRQKFDKMPARILQHEIDHLDGVLFIDRILK</sequence>
<evidence type="ECO:0000313" key="3">
    <source>
        <dbReference type="EMBL" id="PIU10402.1"/>
    </source>
</evidence>
<dbReference type="InterPro" id="IPR036821">
    <property type="entry name" value="Peptide_deformylase_sf"/>
</dbReference>